<sequence length="934" mass="102086">MDAWLPNTRPQPSEVPQKTRKGKGKVKEGYALYPLLEPGAVTSATLQERDGRLVWSTIQRNDISRRLVASRATLAFPATRAAPLHVPQATLSQRAEQGAHFLRTFYPDVDIPAELIRDHVASESQLADALEAFDPYLGNRLAVVYSTRKRSAYVAFPMGENACDLNISTMEFSANRGDEIIPVAQPVRSFETPICQVVASPPSPQRRGHGNDVGTLAVRTFSSVSFLSVAPAPSWSEIAQAAVVTKDITNLNASDLGGRQAMDVQLSPLLDQAILINDQGEVYRHDLGNTRGPERVYSAGPGTQTAVDAIWRVSFSRTEESAYSVMSAKALTRIDLRTPAQGVPIYSIRHPKDLLTSMECGQDAHMTRLVTTNELLWFDDRNYSRPIMAYRHGRAFDRTLYCGTVNLDDTVLTVLSSRKNNLLTVYDVSRDNHGLVQGWVPPYTLPCSFSPVGPHDGYYFIHAPPELPGSRTSLLQLSLRGGIHHAVLTLSPDGAPVPPSPAATLDWPADVRDLDAMASVMRPDHGKLGARDVREVDLRPAYQRLFQPINAEDDVYPEEDGEEVYQTLEKMPTYFQDCDEPSEQVLTTFDIAFRSGEEPSHASRADFLTRSTLSTKRGYRALEQGRVPRNELAAKVPWKCDILPILKKFDPDVSKDVHAMAQSLRTYDLAVDDYRSGPSLRREAEARDQLAVDLALSTDIYSAQPFRKPIDSQAMKDDAIETMPLVAETISPAKTDDPPPIQFSYLNPIPSVDHYTRAGEAPESAAAPPGVRLLLREWAAGSDPDTYAYYDPYGDGAREPAPLAPRVSPRTRPTPAQSQAPSQPQRPPLVVAARPPVVAVAQSRPPVVAATQVRLPVAAATQPRPPAIASSQPLGDGPGALRWDTSLSMAAVDQRGFSPGSQELMASTQVVPGPFGGRLGVGKKKAGKKRVGGF</sequence>
<evidence type="ECO:0000313" key="2">
    <source>
        <dbReference type="Proteomes" id="UP000814140"/>
    </source>
</evidence>
<name>A0ACB8T8W0_9AGAM</name>
<dbReference type="Proteomes" id="UP000814140">
    <property type="component" value="Unassembled WGS sequence"/>
</dbReference>
<comment type="caution">
    <text evidence="1">The sequence shown here is derived from an EMBL/GenBank/DDBJ whole genome shotgun (WGS) entry which is preliminary data.</text>
</comment>
<proteinExistence type="predicted"/>
<dbReference type="EMBL" id="MU277198">
    <property type="protein sequence ID" value="KAI0064586.1"/>
    <property type="molecule type" value="Genomic_DNA"/>
</dbReference>
<gene>
    <name evidence="1" type="ORF">BV25DRAFT_1800492</name>
</gene>
<evidence type="ECO:0000313" key="1">
    <source>
        <dbReference type="EMBL" id="KAI0064586.1"/>
    </source>
</evidence>
<organism evidence="1 2">
    <name type="scientific">Artomyces pyxidatus</name>
    <dbReference type="NCBI Taxonomy" id="48021"/>
    <lineage>
        <taxon>Eukaryota</taxon>
        <taxon>Fungi</taxon>
        <taxon>Dikarya</taxon>
        <taxon>Basidiomycota</taxon>
        <taxon>Agaricomycotina</taxon>
        <taxon>Agaricomycetes</taxon>
        <taxon>Russulales</taxon>
        <taxon>Auriscalpiaceae</taxon>
        <taxon>Artomyces</taxon>
    </lineage>
</organism>
<accession>A0ACB8T8W0</accession>
<reference evidence="1" key="2">
    <citation type="journal article" date="2022" name="New Phytol.">
        <title>Evolutionary transition to the ectomycorrhizal habit in the genomes of a hyperdiverse lineage of mushroom-forming fungi.</title>
        <authorList>
            <person name="Looney B."/>
            <person name="Miyauchi S."/>
            <person name="Morin E."/>
            <person name="Drula E."/>
            <person name="Courty P.E."/>
            <person name="Kohler A."/>
            <person name="Kuo A."/>
            <person name="LaButti K."/>
            <person name="Pangilinan J."/>
            <person name="Lipzen A."/>
            <person name="Riley R."/>
            <person name="Andreopoulos W."/>
            <person name="He G."/>
            <person name="Johnson J."/>
            <person name="Nolan M."/>
            <person name="Tritt A."/>
            <person name="Barry K.W."/>
            <person name="Grigoriev I.V."/>
            <person name="Nagy L.G."/>
            <person name="Hibbett D."/>
            <person name="Henrissat B."/>
            <person name="Matheny P.B."/>
            <person name="Labbe J."/>
            <person name="Martin F.M."/>
        </authorList>
    </citation>
    <scope>NUCLEOTIDE SEQUENCE</scope>
    <source>
        <strain evidence="1">HHB10654</strain>
    </source>
</reference>
<protein>
    <submittedName>
        <fullName evidence="1">Uncharacterized protein</fullName>
    </submittedName>
</protein>
<keyword evidence="2" id="KW-1185">Reference proteome</keyword>
<reference evidence="1" key="1">
    <citation type="submission" date="2021-03" db="EMBL/GenBank/DDBJ databases">
        <authorList>
            <consortium name="DOE Joint Genome Institute"/>
            <person name="Ahrendt S."/>
            <person name="Looney B.P."/>
            <person name="Miyauchi S."/>
            <person name="Morin E."/>
            <person name="Drula E."/>
            <person name="Courty P.E."/>
            <person name="Chicoki N."/>
            <person name="Fauchery L."/>
            <person name="Kohler A."/>
            <person name="Kuo A."/>
            <person name="Labutti K."/>
            <person name="Pangilinan J."/>
            <person name="Lipzen A."/>
            <person name="Riley R."/>
            <person name="Andreopoulos W."/>
            <person name="He G."/>
            <person name="Johnson J."/>
            <person name="Barry K.W."/>
            <person name="Grigoriev I.V."/>
            <person name="Nagy L."/>
            <person name="Hibbett D."/>
            <person name="Henrissat B."/>
            <person name="Matheny P.B."/>
            <person name="Labbe J."/>
            <person name="Martin F."/>
        </authorList>
    </citation>
    <scope>NUCLEOTIDE SEQUENCE</scope>
    <source>
        <strain evidence="1">HHB10654</strain>
    </source>
</reference>